<keyword evidence="1" id="KW-0812">Transmembrane</keyword>
<dbReference type="AlphaFoldDB" id="A0A8J2KA15"/>
<keyword evidence="3" id="KW-1185">Reference proteome</keyword>
<feature type="non-terminal residue" evidence="2">
    <location>
        <position position="34"/>
    </location>
</feature>
<name>A0A8J2KA15_9HEXA</name>
<accession>A0A8J2KA15</accession>
<feature type="transmembrane region" description="Helical" evidence="1">
    <location>
        <begin position="6"/>
        <end position="24"/>
    </location>
</feature>
<dbReference type="Proteomes" id="UP000708208">
    <property type="component" value="Unassembled WGS sequence"/>
</dbReference>
<protein>
    <submittedName>
        <fullName evidence="2">Uncharacterized protein</fullName>
    </submittedName>
</protein>
<evidence type="ECO:0000313" key="2">
    <source>
        <dbReference type="EMBL" id="CAG7732403.1"/>
    </source>
</evidence>
<gene>
    <name evidence="2" type="ORF">AFUS01_LOCUS20922</name>
</gene>
<evidence type="ECO:0000313" key="3">
    <source>
        <dbReference type="Proteomes" id="UP000708208"/>
    </source>
</evidence>
<sequence>MVAAVAVPAMPIPTLAMIALTISANTKPKTRFFR</sequence>
<dbReference type="EMBL" id="CAJVCH010230616">
    <property type="protein sequence ID" value="CAG7732403.1"/>
    <property type="molecule type" value="Genomic_DNA"/>
</dbReference>
<keyword evidence="1" id="KW-0472">Membrane</keyword>
<proteinExistence type="predicted"/>
<organism evidence="2 3">
    <name type="scientific">Allacma fusca</name>
    <dbReference type="NCBI Taxonomy" id="39272"/>
    <lineage>
        <taxon>Eukaryota</taxon>
        <taxon>Metazoa</taxon>
        <taxon>Ecdysozoa</taxon>
        <taxon>Arthropoda</taxon>
        <taxon>Hexapoda</taxon>
        <taxon>Collembola</taxon>
        <taxon>Symphypleona</taxon>
        <taxon>Sminthuridae</taxon>
        <taxon>Allacma</taxon>
    </lineage>
</organism>
<evidence type="ECO:0000256" key="1">
    <source>
        <dbReference type="SAM" id="Phobius"/>
    </source>
</evidence>
<keyword evidence="1" id="KW-1133">Transmembrane helix</keyword>
<comment type="caution">
    <text evidence="2">The sequence shown here is derived from an EMBL/GenBank/DDBJ whole genome shotgun (WGS) entry which is preliminary data.</text>
</comment>
<reference evidence="2" key="1">
    <citation type="submission" date="2021-06" db="EMBL/GenBank/DDBJ databases">
        <authorList>
            <person name="Hodson N. C."/>
            <person name="Mongue J. A."/>
            <person name="Jaron S. K."/>
        </authorList>
    </citation>
    <scope>NUCLEOTIDE SEQUENCE</scope>
</reference>